<evidence type="ECO:0000313" key="12">
    <source>
        <dbReference type="Proteomes" id="UP000183794"/>
    </source>
</evidence>
<feature type="active site" description="Proton donor" evidence="8">
    <location>
        <position position="37"/>
    </location>
</feature>
<dbReference type="InterPro" id="IPR042176">
    <property type="entry name" value="Pantoate_ligase_C"/>
</dbReference>
<feature type="binding site" evidence="8">
    <location>
        <position position="61"/>
    </location>
    <ligand>
        <name>(R)-pantoate</name>
        <dbReference type="ChEBI" id="CHEBI:15980"/>
    </ligand>
</feature>
<dbReference type="Pfam" id="PF02569">
    <property type="entry name" value="Pantoate_ligase"/>
    <property type="match status" value="1"/>
</dbReference>
<evidence type="ECO:0000256" key="8">
    <source>
        <dbReference type="HAMAP-Rule" id="MF_00158"/>
    </source>
</evidence>
<dbReference type="PATRIC" id="fig|80854.5.peg.3802"/>
<dbReference type="CDD" id="cd00560">
    <property type="entry name" value="PanC"/>
    <property type="match status" value="1"/>
</dbReference>
<dbReference type="GO" id="GO:0005829">
    <property type="term" value="C:cytosol"/>
    <property type="evidence" value="ECO:0007669"/>
    <property type="project" value="TreeGrafter"/>
</dbReference>
<comment type="subcellular location">
    <subcellularLocation>
        <location evidence="8">Cytoplasm</location>
    </subcellularLocation>
</comment>
<keyword evidence="3 8" id="KW-0436">Ligase</keyword>
<dbReference type="InterPro" id="IPR014729">
    <property type="entry name" value="Rossmann-like_a/b/a_fold"/>
</dbReference>
<dbReference type="FunFam" id="3.40.50.620:FF:000013">
    <property type="entry name" value="Pantothenate synthetase"/>
    <property type="match status" value="1"/>
</dbReference>
<dbReference type="GO" id="GO:0015940">
    <property type="term" value="P:pantothenate biosynthetic process"/>
    <property type="evidence" value="ECO:0007669"/>
    <property type="project" value="UniProtKB-UniRule"/>
</dbReference>
<dbReference type="NCBIfam" id="TIGR00018">
    <property type="entry name" value="panC"/>
    <property type="match status" value="1"/>
</dbReference>
<proteinExistence type="inferred from homology"/>
<reference evidence="9 11" key="2">
    <citation type="submission" date="2016-11" db="EMBL/GenBank/DDBJ databases">
        <authorList>
            <person name="Klemetsen T."/>
        </authorList>
    </citation>
    <scope>NUCLEOTIDE SEQUENCE [LARGE SCALE GENOMIC DNA]</scope>
    <source>
        <strain evidence="9">MT 2528</strain>
    </source>
</reference>
<gene>
    <name evidence="8" type="primary">panC</name>
    <name evidence="9" type="ORF">MT2528_1690</name>
    <name evidence="10" type="ORF">NVI5450_1915</name>
</gene>
<dbReference type="GO" id="GO:0005524">
    <property type="term" value="F:ATP binding"/>
    <property type="evidence" value="ECO:0007669"/>
    <property type="project" value="UniProtKB-KW"/>
</dbReference>
<dbReference type="OrthoDB" id="9773087at2"/>
<feature type="binding site" evidence="8">
    <location>
        <begin position="186"/>
        <end position="189"/>
    </location>
    <ligand>
        <name>ATP</name>
        <dbReference type="ChEBI" id="CHEBI:30616"/>
    </ligand>
</feature>
<evidence type="ECO:0000313" key="9">
    <source>
        <dbReference type="EMBL" id="SGY89252.1"/>
    </source>
</evidence>
<evidence type="ECO:0000256" key="3">
    <source>
        <dbReference type="ARBA" id="ARBA00022598"/>
    </source>
</evidence>
<dbReference type="Gene3D" id="3.30.1300.10">
    <property type="entry name" value="Pantoate-beta-alanine ligase, C-terminal domain"/>
    <property type="match status" value="1"/>
</dbReference>
<evidence type="ECO:0000256" key="4">
    <source>
        <dbReference type="ARBA" id="ARBA00022655"/>
    </source>
</evidence>
<evidence type="ECO:0000256" key="7">
    <source>
        <dbReference type="ARBA" id="ARBA00048258"/>
    </source>
</evidence>
<dbReference type="NCBIfam" id="TIGR00125">
    <property type="entry name" value="cyt_tran_rel"/>
    <property type="match status" value="1"/>
</dbReference>
<evidence type="ECO:0000256" key="5">
    <source>
        <dbReference type="ARBA" id="ARBA00022741"/>
    </source>
</evidence>
<evidence type="ECO:0000256" key="6">
    <source>
        <dbReference type="ARBA" id="ARBA00022840"/>
    </source>
</evidence>
<dbReference type="Gene3D" id="3.40.50.620">
    <property type="entry name" value="HUPs"/>
    <property type="match status" value="1"/>
</dbReference>
<dbReference type="HAMAP" id="MF_00158">
    <property type="entry name" value="PanC"/>
    <property type="match status" value="1"/>
</dbReference>
<protein>
    <recommendedName>
        <fullName evidence="8">Pantothenate synthetase</fullName>
        <shortName evidence="8">PS</shortName>
        <ecNumber evidence="8">6.3.2.1</ecNumber>
    </recommendedName>
    <alternativeName>
        <fullName evidence="8">Pantoate--beta-alanine ligase</fullName>
    </alternativeName>
    <alternativeName>
        <fullName evidence="8">Pantoate-activating enzyme</fullName>
    </alternativeName>
</protein>
<keyword evidence="8" id="KW-0963">Cytoplasm</keyword>
<feature type="binding site" evidence="8">
    <location>
        <position position="155"/>
    </location>
    <ligand>
        <name>(R)-pantoate</name>
        <dbReference type="ChEBI" id="CHEBI:15980"/>
    </ligand>
</feature>
<dbReference type="UniPathway" id="UPA00028">
    <property type="reaction ID" value="UER00005"/>
</dbReference>
<comment type="function">
    <text evidence="8">Catalyzes the condensation of pantoate with beta-alanine in an ATP-dependent reaction via a pantoyl-adenylate intermediate.</text>
</comment>
<dbReference type="RefSeq" id="WP_045111596.1">
    <property type="nucleotide sequence ID" value="NZ_CAWQZC010000113.1"/>
</dbReference>
<dbReference type="HOGENOM" id="CLU_047148_0_0_6"/>
<feature type="binding site" evidence="8">
    <location>
        <begin position="149"/>
        <end position="152"/>
    </location>
    <ligand>
        <name>ATP</name>
        <dbReference type="ChEBI" id="CHEBI:30616"/>
    </ligand>
</feature>
<organism evidence="10 12">
    <name type="scientific">Moritella viscosa</name>
    <dbReference type="NCBI Taxonomy" id="80854"/>
    <lineage>
        <taxon>Bacteria</taxon>
        <taxon>Pseudomonadati</taxon>
        <taxon>Pseudomonadota</taxon>
        <taxon>Gammaproteobacteria</taxon>
        <taxon>Alteromonadales</taxon>
        <taxon>Moritellaceae</taxon>
        <taxon>Moritella</taxon>
    </lineage>
</organism>
<evidence type="ECO:0000256" key="1">
    <source>
        <dbReference type="ARBA" id="ARBA00004990"/>
    </source>
</evidence>
<dbReference type="GO" id="GO:0004592">
    <property type="term" value="F:pantoate-beta-alanine ligase activity"/>
    <property type="evidence" value="ECO:0007669"/>
    <property type="project" value="UniProtKB-UniRule"/>
</dbReference>
<dbReference type="PANTHER" id="PTHR21299:SF1">
    <property type="entry name" value="PANTOATE--BETA-ALANINE LIGASE"/>
    <property type="match status" value="1"/>
</dbReference>
<keyword evidence="4 8" id="KW-0566">Pantothenate biosynthesis</keyword>
<name>A0A090IJS2_9GAMM</name>
<evidence type="ECO:0000313" key="11">
    <source>
        <dbReference type="Proteomes" id="UP000182660"/>
    </source>
</evidence>
<dbReference type="InterPro" id="IPR003721">
    <property type="entry name" value="Pantoate_ligase"/>
</dbReference>
<dbReference type="InterPro" id="IPR004821">
    <property type="entry name" value="Cyt_trans-like"/>
</dbReference>
<keyword evidence="5 8" id="KW-0547">Nucleotide-binding</keyword>
<dbReference type="SUPFAM" id="SSF52374">
    <property type="entry name" value="Nucleotidylyl transferase"/>
    <property type="match status" value="1"/>
</dbReference>
<comment type="subunit">
    <text evidence="8">Homodimer.</text>
</comment>
<dbReference type="EC" id="6.3.2.1" evidence="8"/>
<dbReference type="KEGG" id="mvs:MVIS_3592"/>
<accession>A0A090IJS2</accession>
<keyword evidence="11" id="KW-1185">Reference proteome</keyword>
<evidence type="ECO:0000313" key="10">
    <source>
        <dbReference type="EMBL" id="SGY97062.1"/>
    </source>
</evidence>
<dbReference type="EMBL" id="FPLJ01000041">
    <property type="protein sequence ID" value="SGY89252.1"/>
    <property type="molecule type" value="Genomic_DNA"/>
</dbReference>
<reference evidence="10 12" key="1">
    <citation type="submission" date="2016-11" db="EMBL/GenBank/DDBJ databases">
        <authorList>
            <person name="Jaros S."/>
            <person name="Januszkiewicz K."/>
            <person name="Wedrychowicz H."/>
        </authorList>
    </citation>
    <scope>NUCLEOTIDE SEQUENCE [LARGE SCALE GENOMIC DNA]</scope>
    <source>
        <strain evidence="10">NVI 5450</strain>
    </source>
</reference>
<feature type="binding site" evidence="8">
    <location>
        <position position="61"/>
    </location>
    <ligand>
        <name>beta-alanine</name>
        <dbReference type="ChEBI" id="CHEBI:57966"/>
    </ligand>
</feature>
<dbReference type="STRING" id="80854.MVIS_3592"/>
<evidence type="ECO:0000256" key="2">
    <source>
        <dbReference type="ARBA" id="ARBA00009256"/>
    </source>
</evidence>
<comment type="pathway">
    <text evidence="1 8">Cofactor biosynthesis; (R)-pantothenate biosynthesis; (R)-pantothenate from (R)-pantoate and beta-alanine: step 1/1.</text>
</comment>
<dbReference type="AlphaFoldDB" id="A0A090IJS2"/>
<dbReference type="Proteomes" id="UP000183794">
    <property type="component" value="Unassembled WGS sequence"/>
</dbReference>
<keyword evidence="6 8" id="KW-0067">ATP-binding</keyword>
<comment type="similarity">
    <text evidence="2 8">Belongs to the pantothenate synthetase family.</text>
</comment>
<feature type="binding site" evidence="8">
    <location>
        <begin position="30"/>
        <end position="37"/>
    </location>
    <ligand>
        <name>ATP</name>
        <dbReference type="ChEBI" id="CHEBI:30616"/>
    </ligand>
</feature>
<comment type="miscellaneous">
    <text evidence="8">The reaction proceeds by a bi uni uni bi ping pong mechanism.</text>
</comment>
<dbReference type="Proteomes" id="UP000182660">
    <property type="component" value="Unassembled WGS sequence"/>
</dbReference>
<comment type="catalytic activity">
    <reaction evidence="7 8">
        <text>(R)-pantoate + beta-alanine + ATP = (R)-pantothenate + AMP + diphosphate + H(+)</text>
        <dbReference type="Rhea" id="RHEA:10912"/>
        <dbReference type="ChEBI" id="CHEBI:15378"/>
        <dbReference type="ChEBI" id="CHEBI:15980"/>
        <dbReference type="ChEBI" id="CHEBI:29032"/>
        <dbReference type="ChEBI" id="CHEBI:30616"/>
        <dbReference type="ChEBI" id="CHEBI:33019"/>
        <dbReference type="ChEBI" id="CHEBI:57966"/>
        <dbReference type="ChEBI" id="CHEBI:456215"/>
        <dbReference type="EC" id="6.3.2.1"/>
    </reaction>
</comment>
<dbReference type="PANTHER" id="PTHR21299">
    <property type="entry name" value="CYTIDYLATE KINASE/PANTOATE-BETA-ALANINE LIGASE"/>
    <property type="match status" value="1"/>
</dbReference>
<dbReference type="GeneID" id="61295597"/>
<feature type="binding site" evidence="8">
    <location>
        <position position="178"/>
    </location>
    <ligand>
        <name>ATP</name>
        <dbReference type="ChEBI" id="CHEBI:30616"/>
    </ligand>
</feature>
<dbReference type="EMBL" id="FPLD01000052">
    <property type="protein sequence ID" value="SGY97062.1"/>
    <property type="molecule type" value="Genomic_DNA"/>
</dbReference>
<sequence length="283" mass="30747">MDIIANIDVLREQVIAWRRLGLSTAFVPTMGNLHDGHLALVKEAQKYADRVVVSIFVNPMQFNQAADLAAYPRTLDQDCRALQSVDTDLVFTPTPELIYPHGLASQTFIQVPGISEVLEGAHRPGHFNGVSTIVAKLFNLVQPDVALFGEKDFQQLALIRHMVDDLAMPIQIVGVPTVREESGLAMSSRNGLLTAEERIVAPLLADVMQTIADQVSVDEQANKALVTQATAQLNAAGFKTDAIDIVDADTLASLTTNSQQAVVLMAAFLGKARLIDNKVIKLR</sequence>